<accession>A0A4Z2GI11</accession>
<evidence type="ECO:0000313" key="3">
    <source>
        <dbReference type="Proteomes" id="UP000314294"/>
    </source>
</evidence>
<name>A0A4Z2GI11_9TELE</name>
<reference evidence="2 3" key="1">
    <citation type="submission" date="2019-03" db="EMBL/GenBank/DDBJ databases">
        <title>First draft genome of Liparis tanakae, snailfish: a comprehensive survey of snailfish specific genes.</title>
        <authorList>
            <person name="Kim W."/>
            <person name="Song I."/>
            <person name="Jeong J.-H."/>
            <person name="Kim D."/>
            <person name="Kim S."/>
            <person name="Ryu S."/>
            <person name="Song J.Y."/>
            <person name="Lee S.K."/>
        </authorList>
    </citation>
    <scope>NUCLEOTIDE SEQUENCE [LARGE SCALE GENOMIC DNA]</scope>
    <source>
        <tissue evidence="2">Muscle</tissue>
    </source>
</reference>
<dbReference type="EMBL" id="SRLO01000531">
    <property type="protein sequence ID" value="TNN52970.1"/>
    <property type="molecule type" value="Genomic_DNA"/>
</dbReference>
<proteinExistence type="predicted"/>
<protein>
    <submittedName>
        <fullName evidence="2">Uncharacterized protein</fullName>
    </submittedName>
</protein>
<sequence>MSEVLRCSGHVLQAIPQQHQSDQSNATITTRTLKLRGLQGPEGLETLLSGELDALQPAEEEKRVRVKRHDRCRGSGQLESYRQQVEVPVQSGQQV</sequence>
<feature type="region of interest" description="Disordered" evidence="1">
    <location>
        <begin position="60"/>
        <end position="95"/>
    </location>
</feature>
<evidence type="ECO:0000256" key="1">
    <source>
        <dbReference type="SAM" id="MobiDB-lite"/>
    </source>
</evidence>
<keyword evidence="3" id="KW-1185">Reference proteome</keyword>
<evidence type="ECO:0000313" key="2">
    <source>
        <dbReference type="EMBL" id="TNN52970.1"/>
    </source>
</evidence>
<comment type="caution">
    <text evidence="2">The sequence shown here is derived from an EMBL/GenBank/DDBJ whole genome shotgun (WGS) entry which is preliminary data.</text>
</comment>
<dbReference type="AlphaFoldDB" id="A0A4Z2GI11"/>
<dbReference type="Proteomes" id="UP000314294">
    <property type="component" value="Unassembled WGS sequence"/>
</dbReference>
<gene>
    <name evidence="2" type="ORF">EYF80_036835</name>
</gene>
<organism evidence="2 3">
    <name type="scientific">Liparis tanakae</name>
    <name type="common">Tanaka's snailfish</name>
    <dbReference type="NCBI Taxonomy" id="230148"/>
    <lineage>
        <taxon>Eukaryota</taxon>
        <taxon>Metazoa</taxon>
        <taxon>Chordata</taxon>
        <taxon>Craniata</taxon>
        <taxon>Vertebrata</taxon>
        <taxon>Euteleostomi</taxon>
        <taxon>Actinopterygii</taxon>
        <taxon>Neopterygii</taxon>
        <taxon>Teleostei</taxon>
        <taxon>Neoteleostei</taxon>
        <taxon>Acanthomorphata</taxon>
        <taxon>Eupercaria</taxon>
        <taxon>Perciformes</taxon>
        <taxon>Cottioidei</taxon>
        <taxon>Cottales</taxon>
        <taxon>Liparidae</taxon>
        <taxon>Liparis</taxon>
    </lineage>
</organism>